<evidence type="ECO:0000313" key="3">
    <source>
        <dbReference type="Proteomes" id="UP001492380"/>
    </source>
</evidence>
<sequence length="580" mass="67239">MSRVGIPRPVPVVKYFKSAGIDKTPYPLTSRPVTKSQLELIYRAYNPILQANRSDSRFRDDESLDWWISRLKAEHKVPEDESMPAPRLRDLIRHLARNNLRTFFEAFNSKTIQILSEYPVNLDDENGGLPQDVRPHHSAREFYEERLSSEKVDALISAISRKLWSLPEVKQLLECTPHNGWQLSDHWDASKYYPLQASNFIFDRAMRILSDICYDFMKKWFPNWLKTRQVEYSESFELPIWLTKIYEVVALGRVPQHALKKGYSVPDARNVMTMVRDLRNRRVHTQRQTPDELIKNFECAIEFADMCQDHARLVQLKKLHEVLKQGPAFLDFLSERQAAGLKKEADLAAKTKVLALLVHHGIAEREKVELENMDQRVGLKRQFSIEKTESLLGYLPESVVGRDKESKEGEEATPFLHLQPQRKFGEIRFRPAQHENAKRESMTSQGFTSAKKEYGNAPNRPESAAAEPESYALEKKRLRLEKREAKRLHHKKDDEKRERRRAREEEAAGASTTGSPEKASEAFTTASDMDLSFAASSEDTPRRFSFENLEYNLEDDEEMMRQIESNGADDSYLESDLPPR</sequence>
<comment type="caution">
    <text evidence="2">The sequence shown here is derived from an EMBL/GenBank/DDBJ whole genome shotgun (WGS) entry which is preliminary data.</text>
</comment>
<reference evidence="2 3" key="1">
    <citation type="submission" date="2024-04" db="EMBL/GenBank/DDBJ databases">
        <title>Phyllosticta paracitricarpa is synonymous to the EU quarantine fungus P. citricarpa based on phylogenomic analyses.</title>
        <authorList>
            <consortium name="Lawrence Berkeley National Laboratory"/>
            <person name="Van Ingen-Buijs V.A."/>
            <person name="Van Westerhoven A.C."/>
            <person name="Haridas S."/>
            <person name="Skiadas P."/>
            <person name="Martin F."/>
            <person name="Groenewald J.Z."/>
            <person name="Crous P.W."/>
            <person name="Seidl M.F."/>
        </authorList>
    </citation>
    <scope>NUCLEOTIDE SEQUENCE [LARGE SCALE GENOMIC DNA]</scope>
    <source>
        <strain evidence="2 3">CBS 123374</strain>
    </source>
</reference>
<feature type="compositionally biased region" description="Basic residues" evidence="1">
    <location>
        <begin position="476"/>
        <end position="490"/>
    </location>
</feature>
<name>A0ABR1YD96_9PEZI</name>
<dbReference type="EMBL" id="JBBWRZ010000011">
    <property type="protein sequence ID" value="KAK8226154.1"/>
    <property type="molecule type" value="Genomic_DNA"/>
</dbReference>
<accession>A0ABR1YD96</accession>
<organism evidence="2 3">
    <name type="scientific">Phyllosticta capitalensis</name>
    <dbReference type="NCBI Taxonomy" id="121624"/>
    <lineage>
        <taxon>Eukaryota</taxon>
        <taxon>Fungi</taxon>
        <taxon>Dikarya</taxon>
        <taxon>Ascomycota</taxon>
        <taxon>Pezizomycotina</taxon>
        <taxon>Dothideomycetes</taxon>
        <taxon>Dothideomycetes incertae sedis</taxon>
        <taxon>Botryosphaeriales</taxon>
        <taxon>Phyllostictaceae</taxon>
        <taxon>Phyllosticta</taxon>
    </lineage>
</organism>
<feature type="compositionally biased region" description="Low complexity" evidence="1">
    <location>
        <begin position="461"/>
        <end position="470"/>
    </location>
</feature>
<dbReference type="Proteomes" id="UP001492380">
    <property type="component" value="Unassembled WGS sequence"/>
</dbReference>
<proteinExistence type="predicted"/>
<protein>
    <submittedName>
        <fullName evidence="2">Uncharacterized protein</fullName>
    </submittedName>
</protein>
<evidence type="ECO:0000256" key="1">
    <source>
        <dbReference type="SAM" id="MobiDB-lite"/>
    </source>
</evidence>
<feature type="region of interest" description="Disordered" evidence="1">
    <location>
        <begin position="434"/>
        <end position="580"/>
    </location>
</feature>
<feature type="compositionally biased region" description="Basic and acidic residues" evidence="1">
    <location>
        <begin position="491"/>
        <end position="506"/>
    </location>
</feature>
<evidence type="ECO:0000313" key="2">
    <source>
        <dbReference type="EMBL" id="KAK8226154.1"/>
    </source>
</evidence>
<gene>
    <name evidence="2" type="ORF">HDK90DRAFT_514582</name>
</gene>
<keyword evidence="3" id="KW-1185">Reference proteome</keyword>